<keyword evidence="1" id="KW-0732">Signal</keyword>
<proteinExistence type="predicted"/>
<accession>A0A5N7MTL0</accession>
<organism evidence="2 3">
    <name type="scientific">Microvirga tunisiensis</name>
    <dbReference type="NCBI Taxonomy" id="2108360"/>
    <lineage>
        <taxon>Bacteria</taxon>
        <taxon>Pseudomonadati</taxon>
        <taxon>Pseudomonadota</taxon>
        <taxon>Alphaproteobacteria</taxon>
        <taxon>Hyphomicrobiales</taxon>
        <taxon>Methylobacteriaceae</taxon>
        <taxon>Microvirga</taxon>
    </lineage>
</organism>
<feature type="signal peptide" evidence="1">
    <location>
        <begin position="1"/>
        <end position="22"/>
    </location>
</feature>
<dbReference type="AlphaFoldDB" id="A0A5N7MTL0"/>
<dbReference type="OrthoDB" id="9977140at2"/>
<dbReference type="RefSeq" id="WP_152716867.1">
    <property type="nucleotide sequence ID" value="NZ_VOSJ01000322.1"/>
</dbReference>
<gene>
    <name evidence="2" type="ORF">FS320_34320</name>
</gene>
<sequence length="77" mass="7955">MKIRSLPAILALGLGLAATAEAQAWFAEIDDERLPPNGANGQSANGLTINGFAPQGATGTVQIKAVILKDGSRVRLK</sequence>
<evidence type="ECO:0000313" key="2">
    <source>
        <dbReference type="EMBL" id="MPR30000.1"/>
    </source>
</evidence>
<keyword evidence="3" id="KW-1185">Reference proteome</keyword>
<dbReference type="EMBL" id="VOSK01000295">
    <property type="protein sequence ID" value="MPR30000.1"/>
    <property type="molecule type" value="Genomic_DNA"/>
</dbReference>
<feature type="chain" id="PRO_5030135757" evidence="1">
    <location>
        <begin position="23"/>
        <end position="77"/>
    </location>
</feature>
<evidence type="ECO:0000256" key="1">
    <source>
        <dbReference type="SAM" id="SignalP"/>
    </source>
</evidence>
<name>A0A5N7MTL0_9HYPH</name>
<protein>
    <submittedName>
        <fullName evidence="2">Uncharacterized protein</fullName>
    </submittedName>
</protein>
<dbReference type="Proteomes" id="UP000403266">
    <property type="component" value="Unassembled WGS sequence"/>
</dbReference>
<reference evidence="2 3" key="1">
    <citation type="journal article" date="2019" name="Syst. Appl. Microbiol.">
        <title>Microvirga tunisiensis sp. nov., a root nodule symbiotic bacterium isolated from Lupinus micranthus and L. luteus grown in Northern Tunisia.</title>
        <authorList>
            <person name="Msaddak A."/>
            <person name="Rejili M."/>
            <person name="Duran D."/>
            <person name="Mars M."/>
            <person name="Palacios J.M."/>
            <person name="Ruiz-Argueso T."/>
            <person name="Rey L."/>
            <person name="Imperial J."/>
        </authorList>
    </citation>
    <scope>NUCLEOTIDE SEQUENCE [LARGE SCALE GENOMIC DNA]</scope>
    <source>
        <strain evidence="2 3">Lmie10</strain>
    </source>
</reference>
<evidence type="ECO:0000313" key="3">
    <source>
        <dbReference type="Proteomes" id="UP000403266"/>
    </source>
</evidence>
<comment type="caution">
    <text evidence="2">The sequence shown here is derived from an EMBL/GenBank/DDBJ whole genome shotgun (WGS) entry which is preliminary data.</text>
</comment>